<dbReference type="Proteomes" id="UP000223366">
    <property type="component" value="Unassembled WGS sequence"/>
</dbReference>
<name>A0A9X7GFS9_BACTU</name>
<proteinExistence type="predicted"/>
<gene>
    <name evidence="1" type="ORF">COK99_01400</name>
</gene>
<comment type="caution">
    <text evidence="1">The sequence shown here is derived from an EMBL/GenBank/DDBJ whole genome shotgun (WGS) entry which is preliminary data.</text>
</comment>
<protein>
    <submittedName>
        <fullName evidence="1">Uncharacterized protein</fullName>
    </submittedName>
</protein>
<dbReference type="RefSeq" id="WP_098685571.1">
    <property type="nucleotide sequence ID" value="NZ_NVDU01000003.1"/>
</dbReference>
<organism evidence="1 2">
    <name type="scientific">Bacillus thuringiensis</name>
    <dbReference type="NCBI Taxonomy" id="1428"/>
    <lineage>
        <taxon>Bacteria</taxon>
        <taxon>Bacillati</taxon>
        <taxon>Bacillota</taxon>
        <taxon>Bacilli</taxon>
        <taxon>Bacillales</taxon>
        <taxon>Bacillaceae</taxon>
        <taxon>Bacillus</taxon>
        <taxon>Bacillus cereus group</taxon>
    </lineage>
</organism>
<dbReference type="AlphaFoldDB" id="A0A9X7GFS9"/>
<evidence type="ECO:0000313" key="1">
    <source>
        <dbReference type="EMBL" id="PFV35705.1"/>
    </source>
</evidence>
<evidence type="ECO:0000313" key="2">
    <source>
        <dbReference type="Proteomes" id="UP000223366"/>
    </source>
</evidence>
<accession>A0A9X7GFS9</accession>
<reference evidence="1 2" key="1">
    <citation type="submission" date="2017-09" db="EMBL/GenBank/DDBJ databases">
        <title>Large-scale bioinformatics analysis of Bacillus genomes uncovers conserved roles of natural products in bacterial physiology.</title>
        <authorList>
            <consortium name="Agbiome Team Llc"/>
            <person name="Bleich R.M."/>
            <person name="Grubbs K.J."/>
            <person name="Santa Maria K.C."/>
            <person name="Allen S.E."/>
            <person name="Farag S."/>
            <person name="Shank E.A."/>
            <person name="Bowers A."/>
        </authorList>
    </citation>
    <scope>NUCLEOTIDE SEQUENCE [LARGE SCALE GENOMIC DNA]</scope>
    <source>
        <strain evidence="1 2">AFS060060</strain>
    </source>
</reference>
<dbReference type="EMBL" id="NVDU01000003">
    <property type="protein sequence ID" value="PFV35705.1"/>
    <property type="molecule type" value="Genomic_DNA"/>
</dbReference>
<sequence length="97" mass="11526">MIIGKKEMLETIEVFHNTREEMLENRKQLVSEGWSDNIRQTVLGATLVEMHVADQEDFKRKYPTVTIYEHGSNYYTNMPYVFCTKHERKVDAKNEIQ</sequence>